<evidence type="ECO:0000313" key="1">
    <source>
        <dbReference type="EMBL" id="OGY23181.1"/>
    </source>
</evidence>
<accession>A0A1G1W6C9</accession>
<reference evidence="1 2" key="1">
    <citation type="journal article" date="2016" name="Nat. Commun.">
        <title>Thousands of microbial genomes shed light on interconnected biogeochemical processes in an aquifer system.</title>
        <authorList>
            <person name="Anantharaman K."/>
            <person name="Brown C.T."/>
            <person name="Hug L.A."/>
            <person name="Sharon I."/>
            <person name="Castelle C.J."/>
            <person name="Probst A.J."/>
            <person name="Thomas B.C."/>
            <person name="Singh A."/>
            <person name="Wilkins M.J."/>
            <person name="Karaoz U."/>
            <person name="Brodie E.L."/>
            <person name="Williams K.H."/>
            <person name="Hubbard S.S."/>
            <person name="Banfield J.F."/>
        </authorList>
    </citation>
    <scope>NUCLEOTIDE SEQUENCE [LARGE SCALE GENOMIC DNA]</scope>
</reference>
<dbReference type="AlphaFoldDB" id="A0A1G1W6C9"/>
<protein>
    <submittedName>
        <fullName evidence="1">Uncharacterized protein</fullName>
    </submittedName>
</protein>
<organism evidence="1 2">
    <name type="scientific">Candidatus Woykebacteria bacterium RBG_13_40_15</name>
    <dbReference type="NCBI Taxonomy" id="1802593"/>
    <lineage>
        <taxon>Bacteria</taxon>
        <taxon>Candidatus Woykeibacteriota</taxon>
    </lineage>
</organism>
<dbReference type="Proteomes" id="UP000176631">
    <property type="component" value="Unassembled WGS sequence"/>
</dbReference>
<comment type="caution">
    <text evidence="1">The sequence shown here is derived from an EMBL/GenBank/DDBJ whole genome shotgun (WGS) entry which is preliminary data.</text>
</comment>
<sequence>MPGGGRTIRAADLLLVTEKIVVRQSNDGSRLASEIAEKTLQAANAAGIITVGDLELASGSLEVRGLTREACRVLQEYAEAEGLV</sequence>
<proteinExistence type="predicted"/>
<evidence type="ECO:0000313" key="2">
    <source>
        <dbReference type="Proteomes" id="UP000176631"/>
    </source>
</evidence>
<name>A0A1G1W6C9_9BACT</name>
<gene>
    <name evidence="1" type="ORF">A2172_02270</name>
</gene>
<dbReference type="EMBL" id="MHCP01000028">
    <property type="protein sequence ID" value="OGY23181.1"/>
    <property type="molecule type" value="Genomic_DNA"/>
</dbReference>